<evidence type="ECO:0000313" key="1">
    <source>
        <dbReference type="EMBL" id="KAI8420299.1"/>
    </source>
</evidence>
<dbReference type="Proteomes" id="UP001064048">
    <property type="component" value="Chromosome 14"/>
</dbReference>
<sequence>MEDEVEECVRKKIQWPKLPQNVKKLLGDSHKEYESLEESSSSYSGERRHAALEVHRSYDDVFTPRRSRAEKDEGNAAPSFVETRARDPSVA</sequence>
<evidence type="ECO:0000313" key="2">
    <source>
        <dbReference type="Proteomes" id="UP001064048"/>
    </source>
</evidence>
<organism evidence="1 2">
    <name type="scientific">Choristoneura fumiferana</name>
    <name type="common">Spruce budworm moth</name>
    <name type="synonym">Archips fumiferana</name>
    <dbReference type="NCBI Taxonomy" id="7141"/>
    <lineage>
        <taxon>Eukaryota</taxon>
        <taxon>Metazoa</taxon>
        <taxon>Ecdysozoa</taxon>
        <taxon>Arthropoda</taxon>
        <taxon>Hexapoda</taxon>
        <taxon>Insecta</taxon>
        <taxon>Pterygota</taxon>
        <taxon>Neoptera</taxon>
        <taxon>Endopterygota</taxon>
        <taxon>Lepidoptera</taxon>
        <taxon>Glossata</taxon>
        <taxon>Ditrysia</taxon>
        <taxon>Tortricoidea</taxon>
        <taxon>Tortricidae</taxon>
        <taxon>Tortricinae</taxon>
        <taxon>Choristoneura</taxon>
    </lineage>
</organism>
<gene>
    <name evidence="1" type="ORF">MSG28_008828</name>
</gene>
<proteinExistence type="predicted"/>
<comment type="caution">
    <text evidence="1">The sequence shown here is derived from an EMBL/GenBank/DDBJ whole genome shotgun (WGS) entry which is preliminary data.</text>
</comment>
<name>A0ACC0J8D1_CHOFU</name>
<reference evidence="1 2" key="1">
    <citation type="journal article" date="2022" name="Genome Biol. Evol.">
        <title>The Spruce Budworm Genome: Reconstructing the Evolutionary History of Antifreeze Proteins.</title>
        <authorList>
            <person name="Beliveau C."/>
            <person name="Gagne P."/>
            <person name="Picq S."/>
            <person name="Vernygora O."/>
            <person name="Keeling C.I."/>
            <person name="Pinkney K."/>
            <person name="Doucet D."/>
            <person name="Wen F."/>
            <person name="Johnston J.S."/>
            <person name="Maaroufi H."/>
            <person name="Boyle B."/>
            <person name="Laroche J."/>
            <person name="Dewar K."/>
            <person name="Juretic N."/>
            <person name="Blackburn G."/>
            <person name="Nisole A."/>
            <person name="Brunet B."/>
            <person name="Brandao M."/>
            <person name="Lumley L."/>
            <person name="Duan J."/>
            <person name="Quan G."/>
            <person name="Lucarotti C.J."/>
            <person name="Roe A.D."/>
            <person name="Sperling F.A.H."/>
            <person name="Levesque R.C."/>
            <person name="Cusson M."/>
        </authorList>
    </citation>
    <scope>NUCLEOTIDE SEQUENCE [LARGE SCALE GENOMIC DNA]</scope>
    <source>
        <strain evidence="1">Glfc:IPQL:Cfum</strain>
    </source>
</reference>
<dbReference type="EMBL" id="CM046114">
    <property type="protein sequence ID" value="KAI8420299.1"/>
    <property type="molecule type" value="Genomic_DNA"/>
</dbReference>
<keyword evidence="2" id="KW-1185">Reference proteome</keyword>
<accession>A0ACC0J8D1</accession>
<protein>
    <submittedName>
        <fullName evidence="1">Uncharacterized protein</fullName>
    </submittedName>
</protein>